<evidence type="ECO:0000313" key="1">
    <source>
        <dbReference type="EMBL" id="KAJ7539518.1"/>
    </source>
</evidence>
<evidence type="ECO:0000313" key="2">
    <source>
        <dbReference type="Proteomes" id="UP001162992"/>
    </source>
</evidence>
<comment type="caution">
    <text evidence="1">The sequence shown here is derived from an EMBL/GenBank/DDBJ whole genome shotgun (WGS) entry which is preliminary data.</text>
</comment>
<protein>
    <submittedName>
        <fullName evidence="1">Uncharacterized protein</fullName>
    </submittedName>
</protein>
<keyword evidence="2" id="KW-1185">Reference proteome</keyword>
<dbReference type="Proteomes" id="UP001162992">
    <property type="component" value="Chromosome 11"/>
</dbReference>
<dbReference type="EMBL" id="CM055102">
    <property type="protein sequence ID" value="KAJ7539518.1"/>
    <property type="molecule type" value="Genomic_DNA"/>
</dbReference>
<name>A0ACC2CBW7_DIPCM</name>
<reference evidence="2" key="1">
    <citation type="journal article" date="2024" name="Proc. Natl. Acad. Sci. U.S.A.">
        <title>Extraordinary preservation of gene collinearity over three hundred million years revealed in homosporous lycophytes.</title>
        <authorList>
            <person name="Li C."/>
            <person name="Wickell D."/>
            <person name="Kuo L.Y."/>
            <person name="Chen X."/>
            <person name="Nie B."/>
            <person name="Liao X."/>
            <person name="Peng D."/>
            <person name="Ji J."/>
            <person name="Jenkins J."/>
            <person name="Williams M."/>
            <person name="Shu S."/>
            <person name="Plott C."/>
            <person name="Barry K."/>
            <person name="Rajasekar S."/>
            <person name="Grimwood J."/>
            <person name="Han X."/>
            <person name="Sun S."/>
            <person name="Hou Z."/>
            <person name="He W."/>
            <person name="Dai G."/>
            <person name="Sun C."/>
            <person name="Schmutz J."/>
            <person name="Leebens-Mack J.H."/>
            <person name="Li F.W."/>
            <person name="Wang L."/>
        </authorList>
    </citation>
    <scope>NUCLEOTIDE SEQUENCE [LARGE SCALE GENOMIC DNA]</scope>
    <source>
        <strain evidence="2">cv. PW_Plant_1</strain>
    </source>
</reference>
<gene>
    <name evidence="1" type="ORF">O6H91_11G098000</name>
</gene>
<sequence>MPDMSASRYNLRSTCQDPCPSSQVSEKTVDGFSAHVNVDASQMTQHIPEIDDVHAMGDEVDPLHVSEDPSHIAEDNEISLIEPPRSHLGIRHYGKVIQKDVL</sequence>
<organism evidence="1 2">
    <name type="scientific">Diphasiastrum complanatum</name>
    <name type="common">Issler's clubmoss</name>
    <name type="synonym">Lycopodium complanatum</name>
    <dbReference type="NCBI Taxonomy" id="34168"/>
    <lineage>
        <taxon>Eukaryota</taxon>
        <taxon>Viridiplantae</taxon>
        <taxon>Streptophyta</taxon>
        <taxon>Embryophyta</taxon>
        <taxon>Tracheophyta</taxon>
        <taxon>Lycopodiopsida</taxon>
        <taxon>Lycopodiales</taxon>
        <taxon>Lycopodiaceae</taxon>
        <taxon>Lycopodioideae</taxon>
        <taxon>Diphasiastrum</taxon>
    </lineage>
</organism>
<accession>A0ACC2CBW7</accession>
<proteinExistence type="predicted"/>